<dbReference type="RefSeq" id="WP_096181949.1">
    <property type="nucleotide sequence ID" value="NZ_BDUF01000053.1"/>
</dbReference>
<comment type="caution">
    <text evidence="1">The sequence shown here is derived from an EMBL/GenBank/DDBJ whole genome shotgun (WGS) entry which is preliminary data.</text>
</comment>
<protein>
    <submittedName>
        <fullName evidence="1">Uncharacterized protein</fullName>
    </submittedName>
</protein>
<keyword evidence="2" id="KW-1185">Reference proteome</keyword>
<evidence type="ECO:0000313" key="2">
    <source>
        <dbReference type="Proteomes" id="UP000217785"/>
    </source>
</evidence>
<reference evidence="2" key="1">
    <citation type="submission" date="2017-07" db="EMBL/GenBank/DDBJ databases">
        <title>Draft genome sequence of Effusibacillus lacus strain skLN1.</title>
        <authorList>
            <person name="Watanabe M."/>
            <person name="Kojima H."/>
            <person name="Fukui M."/>
        </authorList>
    </citation>
    <scope>NUCLEOTIDE SEQUENCE [LARGE SCALE GENOMIC DNA]</scope>
    <source>
        <strain evidence="2">skLN1</strain>
    </source>
</reference>
<dbReference type="AlphaFoldDB" id="A0A292YHD1"/>
<evidence type="ECO:0000313" key="1">
    <source>
        <dbReference type="EMBL" id="GAX90237.1"/>
    </source>
</evidence>
<organism evidence="1 2">
    <name type="scientific">Effusibacillus lacus</name>
    <dbReference type="NCBI Taxonomy" id="1348429"/>
    <lineage>
        <taxon>Bacteria</taxon>
        <taxon>Bacillati</taxon>
        <taxon>Bacillota</taxon>
        <taxon>Bacilli</taxon>
        <taxon>Bacillales</taxon>
        <taxon>Alicyclobacillaceae</taxon>
        <taxon>Effusibacillus</taxon>
    </lineage>
</organism>
<accession>A0A292YHD1</accession>
<dbReference type="EMBL" id="BDUF01000053">
    <property type="protein sequence ID" value="GAX90237.1"/>
    <property type="molecule type" value="Genomic_DNA"/>
</dbReference>
<proteinExistence type="predicted"/>
<sequence length="101" mass="11437">MGRFRDRPKNTRVQAMKVTAVQNTGILQVGDAQHINPFFREFSVGGSRGAASFVTLARHLHSNTRLNYNNQLDDQFADFNMNEDDAFYRQLIGEIEDAASD</sequence>
<dbReference type="Proteomes" id="UP000217785">
    <property type="component" value="Unassembled WGS sequence"/>
</dbReference>
<name>A0A292YHD1_9BACL</name>
<dbReference type="OrthoDB" id="2382387at2"/>
<gene>
    <name evidence="1" type="ORF">EFBL_1863</name>
</gene>